<protein>
    <recommendedName>
        <fullName evidence="2">DUF1648 domain-containing protein</fullName>
    </recommendedName>
</protein>
<feature type="transmembrane region" description="Helical" evidence="1">
    <location>
        <begin position="189"/>
        <end position="207"/>
    </location>
</feature>
<comment type="caution">
    <text evidence="3">The sequence shown here is derived from an EMBL/GenBank/DDBJ whole genome shotgun (WGS) entry which is preliminary data.</text>
</comment>
<evidence type="ECO:0000313" key="4">
    <source>
        <dbReference type="Proteomes" id="UP000051491"/>
    </source>
</evidence>
<dbReference type="RefSeq" id="WP_010495122.1">
    <property type="nucleotide sequence ID" value="NZ_JQBK01000143.1"/>
</dbReference>
<organism evidence="3 4">
    <name type="scientific">Ligilactobacillus acidipiscis</name>
    <dbReference type="NCBI Taxonomy" id="89059"/>
    <lineage>
        <taxon>Bacteria</taxon>
        <taxon>Bacillati</taxon>
        <taxon>Bacillota</taxon>
        <taxon>Bacilli</taxon>
        <taxon>Lactobacillales</taxon>
        <taxon>Lactobacillaceae</taxon>
        <taxon>Ligilactobacillus</taxon>
    </lineage>
</organism>
<keyword evidence="1" id="KW-0472">Membrane</keyword>
<sequence>MKKDKEIKTIVGSFLLTLAPIIVGILLWNKLPGQVAIHFTLHSGQPNGWSNKAMVVYGFPLVMAAVQLFVVVFTNLDKHKKNIDGKILKVIYWIVPWIEFVTAITIFGYSLGYQMNSDATSNLLLGVVFIVLGNYLPKVKQNKTMGYRVSWTLNSKENWRKTNRLGGWIFVICGIIFLANILLQQEWLIIVPLIMAVIIPLTYSYALHRKGI</sequence>
<dbReference type="GO" id="GO:0009636">
    <property type="term" value="P:response to toxic substance"/>
    <property type="evidence" value="ECO:0007669"/>
    <property type="project" value="TreeGrafter"/>
</dbReference>
<evidence type="ECO:0000256" key="1">
    <source>
        <dbReference type="SAM" id="Phobius"/>
    </source>
</evidence>
<dbReference type="AlphaFoldDB" id="A0A0R2JQH4"/>
<dbReference type="STRING" id="89059.LAC1533_0271"/>
<dbReference type="Proteomes" id="UP000051491">
    <property type="component" value="Unassembled WGS sequence"/>
</dbReference>
<feature type="transmembrane region" description="Helical" evidence="1">
    <location>
        <begin position="54"/>
        <end position="76"/>
    </location>
</feature>
<feature type="transmembrane region" description="Helical" evidence="1">
    <location>
        <begin position="88"/>
        <end position="113"/>
    </location>
</feature>
<dbReference type="InterPro" id="IPR025962">
    <property type="entry name" value="SdpI/YhfL"/>
</dbReference>
<name>A0A0R2JQH4_9LACO</name>
<gene>
    <name evidence="3" type="ORF">IV43_GL000497</name>
</gene>
<dbReference type="OrthoDB" id="9808690at2"/>
<dbReference type="InterPro" id="IPR012867">
    <property type="entry name" value="DUF1648"/>
</dbReference>
<proteinExistence type="predicted"/>
<feature type="transmembrane region" description="Helical" evidence="1">
    <location>
        <begin position="119"/>
        <end position="136"/>
    </location>
</feature>
<feature type="transmembrane region" description="Helical" evidence="1">
    <location>
        <begin position="165"/>
        <end position="183"/>
    </location>
</feature>
<keyword evidence="1" id="KW-0812">Transmembrane</keyword>
<dbReference type="InterPro" id="IPR026272">
    <property type="entry name" value="SdpI"/>
</dbReference>
<dbReference type="PANTHER" id="PTHR37810">
    <property type="entry name" value="IMMUNITY PROTEIN SDPI"/>
    <property type="match status" value="1"/>
</dbReference>
<dbReference type="Pfam" id="PF13630">
    <property type="entry name" value="SdpI"/>
    <property type="match status" value="1"/>
</dbReference>
<keyword evidence="1" id="KW-1133">Transmembrane helix</keyword>
<feature type="transmembrane region" description="Helical" evidence="1">
    <location>
        <begin position="7"/>
        <end position="28"/>
    </location>
</feature>
<dbReference type="EMBL" id="JQBK01000143">
    <property type="protein sequence ID" value="KRN79375.1"/>
    <property type="molecule type" value="Genomic_DNA"/>
</dbReference>
<reference evidence="3 4" key="1">
    <citation type="journal article" date="2015" name="Genome Announc.">
        <title>Expanding the biotechnology potential of lactobacilli through comparative genomics of 213 strains and associated genera.</title>
        <authorList>
            <person name="Sun Z."/>
            <person name="Harris H.M."/>
            <person name="McCann A."/>
            <person name="Guo C."/>
            <person name="Argimon S."/>
            <person name="Zhang W."/>
            <person name="Yang X."/>
            <person name="Jeffery I.B."/>
            <person name="Cooney J.C."/>
            <person name="Kagawa T.F."/>
            <person name="Liu W."/>
            <person name="Song Y."/>
            <person name="Salvetti E."/>
            <person name="Wrobel A."/>
            <person name="Rasinkangas P."/>
            <person name="Parkhill J."/>
            <person name="Rea M.C."/>
            <person name="O'Sullivan O."/>
            <person name="Ritari J."/>
            <person name="Douillard F.P."/>
            <person name="Paul Ross R."/>
            <person name="Yang R."/>
            <person name="Briner A.E."/>
            <person name="Felis G.E."/>
            <person name="de Vos W.M."/>
            <person name="Barrangou R."/>
            <person name="Klaenhammer T.R."/>
            <person name="Caufield P.W."/>
            <person name="Cui Y."/>
            <person name="Zhang H."/>
            <person name="O'Toole P.W."/>
        </authorList>
    </citation>
    <scope>NUCLEOTIDE SEQUENCE [LARGE SCALE GENOMIC DNA]</scope>
    <source>
        <strain evidence="3 4">DSM 15353</strain>
    </source>
</reference>
<accession>A0A0R2JQH4</accession>
<evidence type="ECO:0000259" key="2">
    <source>
        <dbReference type="Pfam" id="PF07853"/>
    </source>
</evidence>
<dbReference type="Pfam" id="PF07853">
    <property type="entry name" value="DUF1648"/>
    <property type="match status" value="1"/>
</dbReference>
<dbReference type="PIRSF" id="PIRSF038959">
    <property type="entry name" value="SdpI"/>
    <property type="match status" value="1"/>
</dbReference>
<evidence type="ECO:0000313" key="3">
    <source>
        <dbReference type="EMBL" id="KRN79375.1"/>
    </source>
</evidence>
<feature type="domain" description="DUF1648" evidence="2">
    <location>
        <begin position="15"/>
        <end position="63"/>
    </location>
</feature>
<dbReference type="PATRIC" id="fig|89059.3.peg.507"/>
<dbReference type="PANTHER" id="PTHR37810:SF5">
    <property type="entry name" value="IMMUNITY PROTEIN SDPI"/>
    <property type="match status" value="1"/>
</dbReference>